<evidence type="ECO:0000313" key="2">
    <source>
        <dbReference type="Proteomes" id="UP001218218"/>
    </source>
</evidence>
<reference evidence="1" key="1">
    <citation type="submission" date="2023-03" db="EMBL/GenBank/DDBJ databases">
        <title>Massive genome expansion in bonnet fungi (Mycena s.s.) driven by repeated elements and novel gene families across ecological guilds.</title>
        <authorList>
            <consortium name="Lawrence Berkeley National Laboratory"/>
            <person name="Harder C.B."/>
            <person name="Miyauchi S."/>
            <person name="Viragh M."/>
            <person name="Kuo A."/>
            <person name="Thoen E."/>
            <person name="Andreopoulos B."/>
            <person name="Lu D."/>
            <person name="Skrede I."/>
            <person name="Drula E."/>
            <person name="Henrissat B."/>
            <person name="Morin E."/>
            <person name="Kohler A."/>
            <person name="Barry K."/>
            <person name="LaButti K."/>
            <person name="Morin E."/>
            <person name="Salamov A."/>
            <person name="Lipzen A."/>
            <person name="Mereny Z."/>
            <person name="Hegedus B."/>
            <person name="Baldrian P."/>
            <person name="Stursova M."/>
            <person name="Weitz H."/>
            <person name="Taylor A."/>
            <person name="Grigoriev I.V."/>
            <person name="Nagy L.G."/>
            <person name="Martin F."/>
            <person name="Kauserud H."/>
        </authorList>
    </citation>
    <scope>NUCLEOTIDE SEQUENCE</scope>
    <source>
        <strain evidence="1">CBHHK002</strain>
    </source>
</reference>
<gene>
    <name evidence="1" type="ORF">DFH08DRAFT_627418</name>
</gene>
<dbReference type="AlphaFoldDB" id="A0AAD6Z696"/>
<accession>A0AAD6Z696</accession>
<keyword evidence="2" id="KW-1185">Reference proteome</keyword>
<dbReference type="EMBL" id="JARIHO010000082">
    <property type="protein sequence ID" value="KAJ7309311.1"/>
    <property type="molecule type" value="Genomic_DNA"/>
</dbReference>
<proteinExistence type="predicted"/>
<dbReference type="Proteomes" id="UP001218218">
    <property type="component" value="Unassembled WGS sequence"/>
</dbReference>
<sequence length="57" mass="6260">RFDTVIARNSPNAEVTGLAGTRVGRVKVLFTLPDKLDDGSPPPSNWPKGCLAYVEWF</sequence>
<feature type="non-terminal residue" evidence="1">
    <location>
        <position position="57"/>
    </location>
</feature>
<name>A0AAD6Z696_9AGAR</name>
<evidence type="ECO:0000313" key="1">
    <source>
        <dbReference type="EMBL" id="KAJ7309311.1"/>
    </source>
</evidence>
<protein>
    <submittedName>
        <fullName evidence="1">Uncharacterized protein</fullName>
    </submittedName>
</protein>
<feature type="non-terminal residue" evidence="1">
    <location>
        <position position="1"/>
    </location>
</feature>
<comment type="caution">
    <text evidence="1">The sequence shown here is derived from an EMBL/GenBank/DDBJ whole genome shotgun (WGS) entry which is preliminary data.</text>
</comment>
<organism evidence="1 2">
    <name type="scientific">Mycena albidolilacea</name>
    <dbReference type="NCBI Taxonomy" id="1033008"/>
    <lineage>
        <taxon>Eukaryota</taxon>
        <taxon>Fungi</taxon>
        <taxon>Dikarya</taxon>
        <taxon>Basidiomycota</taxon>
        <taxon>Agaricomycotina</taxon>
        <taxon>Agaricomycetes</taxon>
        <taxon>Agaricomycetidae</taxon>
        <taxon>Agaricales</taxon>
        <taxon>Marasmiineae</taxon>
        <taxon>Mycenaceae</taxon>
        <taxon>Mycena</taxon>
    </lineage>
</organism>